<gene>
    <name evidence="6" type="ORF">GWI33_006183</name>
</gene>
<evidence type="ECO:0000313" key="6">
    <source>
        <dbReference type="EMBL" id="KAF7280271.1"/>
    </source>
</evidence>
<dbReference type="EMBL" id="JAACXV010000309">
    <property type="protein sequence ID" value="KAF7280271.1"/>
    <property type="molecule type" value="Genomic_DNA"/>
</dbReference>
<dbReference type="InterPro" id="IPR005178">
    <property type="entry name" value="Ostalpha/TMEM184C"/>
</dbReference>
<evidence type="ECO:0000256" key="4">
    <source>
        <dbReference type="ARBA" id="ARBA00023136"/>
    </source>
</evidence>
<sequence length="338" mass="38553">MDDEAQSIAQCDPFNYPSVSTYLGETNIYAVVALCVGLLLFFSVLFVFIDTVRYVVRYSSLKVKAHTIFVTAVYPVTCWGSLLVIVVPRAQVISEALIQITFTSGLYQLYCLYVGYGGGHKALLNKLENFELSVKTGPCCCWPCFSLVPKFDTTRKALIFLRALILQLPIVQSFIYISLLVVWSENKVLYQSVYSYTQVILVISIILGLWGMFMTVELFGCILEEDFSILQKFRIYRLVLIFSKLQALITKIFVWTNVLPCDPPMTQMTYANLIHNMLLLIEMFFLAILSRNEYKQEIPKTVKKPQFIANIENIGIKPMEDNKRSELGYDNQACDVSI</sequence>
<keyword evidence="2 5" id="KW-0812">Transmembrane</keyword>
<feature type="transmembrane region" description="Helical" evidence="5">
    <location>
        <begin position="199"/>
        <end position="223"/>
    </location>
</feature>
<dbReference type="AlphaFoldDB" id="A0A834MD77"/>
<dbReference type="SMART" id="SM01417">
    <property type="entry name" value="Solute_trans_a"/>
    <property type="match status" value="1"/>
</dbReference>
<dbReference type="GO" id="GO:0016020">
    <property type="term" value="C:membrane"/>
    <property type="evidence" value="ECO:0007669"/>
    <property type="project" value="UniProtKB-SubCell"/>
</dbReference>
<feature type="transmembrane region" description="Helical" evidence="5">
    <location>
        <begin position="28"/>
        <end position="56"/>
    </location>
</feature>
<evidence type="ECO:0000256" key="3">
    <source>
        <dbReference type="ARBA" id="ARBA00022989"/>
    </source>
</evidence>
<organism evidence="6 7">
    <name type="scientific">Rhynchophorus ferrugineus</name>
    <name type="common">Red palm weevil</name>
    <name type="synonym">Curculio ferrugineus</name>
    <dbReference type="NCBI Taxonomy" id="354439"/>
    <lineage>
        <taxon>Eukaryota</taxon>
        <taxon>Metazoa</taxon>
        <taxon>Ecdysozoa</taxon>
        <taxon>Arthropoda</taxon>
        <taxon>Hexapoda</taxon>
        <taxon>Insecta</taxon>
        <taxon>Pterygota</taxon>
        <taxon>Neoptera</taxon>
        <taxon>Endopterygota</taxon>
        <taxon>Coleoptera</taxon>
        <taxon>Polyphaga</taxon>
        <taxon>Cucujiformia</taxon>
        <taxon>Curculionidae</taxon>
        <taxon>Dryophthorinae</taxon>
        <taxon>Rhynchophorus</taxon>
    </lineage>
</organism>
<accession>A0A834MD77</accession>
<keyword evidence="7" id="KW-1185">Reference proteome</keyword>
<feature type="transmembrane region" description="Helical" evidence="5">
    <location>
        <begin position="159"/>
        <end position="179"/>
    </location>
</feature>
<evidence type="ECO:0000256" key="2">
    <source>
        <dbReference type="ARBA" id="ARBA00022692"/>
    </source>
</evidence>
<comment type="caution">
    <text evidence="6">The sequence shown here is derived from an EMBL/GenBank/DDBJ whole genome shotgun (WGS) entry which is preliminary data.</text>
</comment>
<comment type="subcellular location">
    <subcellularLocation>
        <location evidence="1">Membrane</location>
        <topology evidence="1">Multi-pass membrane protein</topology>
    </subcellularLocation>
</comment>
<feature type="transmembrane region" description="Helical" evidence="5">
    <location>
        <begin position="270"/>
        <end position="290"/>
    </location>
</feature>
<evidence type="ECO:0000313" key="7">
    <source>
        <dbReference type="Proteomes" id="UP000625711"/>
    </source>
</evidence>
<keyword evidence="3 5" id="KW-1133">Transmembrane helix</keyword>
<dbReference type="Proteomes" id="UP000625711">
    <property type="component" value="Unassembled WGS sequence"/>
</dbReference>
<feature type="transmembrane region" description="Helical" evidence="5">
    <location>
        <begin position="68"/>
        <end position="90"/>
    </location>
</feature>
<keyword evidence="4 5" id="KW-0472">Membrane</keyword>
<reference evidence="6" key="1">
    <citation type="submission" date="2020-08" db="EMBL/GenBank/DDBJ databases">
        <title>Genome sequencing and assembly of the red palm weevil Rhynchophorus ferrugineus.</title>
        <authorList>
            <person name="Dias G.B."/>
            <person name="Bergman C.M."/>
            <person name="Manee M."/>
        </authorList>
    </citation>
    <scope>NUCLEOTIDE SEQUENCE</scope>
    <source>
        <strain evidence="6">AA-2017</strain>
        <tissue evidence="6">Whole larva</tissue>
    </source>
</reference>
<evidence type="ECO:0000256" key="5">
    <source>
        <dbReference type="SAM" id="Phobius"/>
    </source>
</evidence>
<proteinExistence type="predicted"/>
<protein>
    <recommendedName>
        <fullName evidence="8">Organic solute transporter alpha-like protein</fullName>
    </recommendedName>
</protein>
<dbReference type="Pfam" id="PF03619">
    <property type="entry name" value="Solute_trans_a"/>
    <property type="match status" value="1"/>
</dbReference>
<name>A0A834MD77_RHYFE</name>
<evidence type="ECO:0000256" key="1">
    <source>
        <dbReference type="ARBA" id="ARBA00004141"/>
    </source>
</evidence>
<feature type="transmembrane region" description="Helical" evidence="5">
    <location>
        <begin position="235"/>
        <end position="258"/>
    </location>
</feature>
<feature type="transmembrane region" description="Helical" evidence="5">
    <location>
        <begin position="96"/>
        <end position="116"/>
    </location>
</feature>
<dbReference type="OrthoDB" id="5832279at2759"/>
<evidence type="ECO:0008006" key="8">
    <source>
        <dbReference type="Google" id="ProtNLM"/>
    </source>
</evidence>
<dbReference type="PANTHER" id="PTHR23423">
    <property type="entry name" value="ORGANIC SOLUTE TRANSPORTER-RELATED"/>
    <property type="match status" value="1"/>
</dbReference>